<protein>
    <submittedName>
        <fullName evidence="1">Uncharacterized protein</fullName>
    </submittedName>
</protein>
<gene>
    <name evidence="1" type="ORF">Zmor_015566</name>
</gene>
<dbReference type="Proteomes" id="UP001168821">
    <property type="component" value="Unassembled WGS sequence"/>
</dbReference>
<organism evidence="1 2">
    <name type="scientific">Zophobas morio</name>
    <dbReference type="NCBI Taxonomy" id="2755281"/>
    <lineage>
        <taxon>Eukaryota</taxon>
        <taxon>Metazoa</taxon>
        <taxon>Ecdysozoa</taxon>
        <taxon>Arthropoda</taxon>
        <taxon>Hexapoda</taxon>
        <taxon>Insecta</taxon>
        <taxon>Pterygota</taxon>
        <taxon>Neoptera</taxon>
        <taxon>Endopterygota</taxon>
        <taxon>Coleoptera</taxon>
        <taxon>Polyphaga</taxon>
        <taxon>Cucujiformia</taxon>
        <taxon>Tenebrionidae</taxon>
        <taxon>Zophobas</taxon>
    </lineage>
</organism>
<dbReference type="AlphaFoldDB" id="A0AA38IJH8"/>
<dbReference type="EMBL" id="JALNTZ010000004">
    <property type="protein sequence ID" value="KAJ3656493.1"/>
    <property type="molecule type" value="Genomic_DNA"/>
</dbReference>
<keyword evidence="2" id="KW-1185">Reference proteome</keyword>
<reference evidence="1" key="1">
    <citation type="journal article" date="2023" name="G3 (Bethesda)">
        <title>Whole genome assemblies of Zophobas morio and Tenebrio molitor.</title>
        <authorList>
            <person name="Kaur S."/>
            <person name="Stinson S.A."/>
            <person name="diCenzo G.C."/>
        </authorList>
    </citation>
    <scope>NUCLEOTIDE SEQUENCE</scope>
    <source>
        <strain evidence="1">QUZm001</strain>
    </source>
</reference>
<comment type="caution">
    <text evidence="1">The sequence shown here is derived from an EMBL/GenBank/DDBJ whole genome shotgun (WGS) entry which is preliminary data.</text>
</comment>
<sequence>MWNAQEGRWKYQLDKWQKKWEQETGKAGWTKKLIPDIGEWVNRKEGETTFRLTQFLLGHGAFGKYRDRIGKAETAKCCGCGYEQDDILLQKNEGKGREVE</sequence>
<evidence type="ECO:0000313" key="1">
    <source>
        <dbReference type="EMBL" id="KAJ3656493.1"/>
    </source>
</evidence>
<name>A0AA38IJH8_9CUCU</name>
<proteinExistence type="predicted"/>
<accession>A0AA38IJH8</accession>
<evidence type="ECO:0000313" key="2">
    <source>
        <dbReference type="Proteomes" id="UP001168821"/>
    </source>
</evidence>